<feature type="domain" description="Formyl transferase N-terminal" evidence="1">
    <location>
        <begin position="103"/>
        <end position="218"/>
    </location>
</feature>
<name>A0A3B1D7M5_9ZZZZ</name>
<sequence>MRIVFLSPDEPLHLPEFYRYIIENLSSSHDIKVIIVPPVYKNTTKLDLVLRYAKTFGVSEAAVLSSRVIYYKGMDILFRGKGNGFYSMSSVFKKYGIPYLYEDDVNSKRNLDRLKGWKTELLISISCPQIFKRELIELASKGCLNLHGSILPDYRGVMPSFWMLANNENEAGSTLFFVNEKIDAGDVLVQRKFPVHPDDTLESFIRRSKRIGAEMVVEGVGKIDRGKAETYPLDMSKGNYYGWPKREDVKRFLDNGRRFR</sequence>
<dbReference type="Gene3D" id="3.40.50.12230">
    <property type="match status" value="1"/>
</dbReference>
<dbReference type="CDD" id="cd08369">
    <property type="entry name" value="FMT_core"/>
    <property type="match status" value="1"/>
</dbReference>
<dbReference type="GO" id="GO:0005829">
    <property type="term" value="C:cytosol"/>
    <property type="evidence" value="ECO:0007669"/>
    <property type="project" value="TreeGrafter"/>
</dbReference>
<dbReference type="EMBL" id="UOGH01000182">
    <property type="protein sequence ID" value="VAX30920.1"/>
    <property type="molecule type" value="Genomic_DNA"/>
</dbReference>
<evidence type="ECO:0000259" key="1">
    <source>
        <dbReference type="Pfam" id="PF00551"/>
    </source>
</evidence>
<reference evidence="2" key="1">
    <citation type="submission" date="2018-06" db="EMBL/GenBank/DDBJ databases">
        <authorList>
            <person name="Zhirakovskaya E."/>
        </authorList>
    </citation>
    <scope>NUCLEOTIDE SEQUENCE</scope>
</reference>
<evidence type="ECO:0000313" key="2">
    <source>
        <dbReference type="EMBL" id="VAX30920.1"/>
    </source>
</evidence>
<dbReference type="InterPro" id="IPR001555">
    <property type="entry name" value="GART_AS"/>
</dbReference>
<keyword evidence="2" id="KW-0808">Transferase</keyword>
<dbReference type="InterPro" id="IPR002376">
    <property type="entry name" value="Formyl_transf_N"/>
</dbReference>
<dbReference type="PANTHER" id="PTHR11138">
    <property type="entry name" value="METHIONYL-TRNA FORMYLTRANSFERASE"/>
    <property type="match status" value="1"/>
</dbReference>
<dbReference type="PROSITE" id="PS00373">
    <property type="entry name" value="GART"/>
    <property type="match status" value="1"/>
</dbReference>
<dbReference type="EC" id="2.1.2.9" evidence="2"/>
<gene>
    <name evidence="2" type="ORF">MNBD_NITROSPIRAE02-916</name>
</gene>
<dbReference type="PANTHER" id="PTHR11138:SF5">
    <property type="entry name" value="METHIONYL-TRNA FORMYLTRANSFERASE, MITOCHONDRIAL"/>
    <property type="match status" value="1"/>
</dbReference>
<dbReference type="Pfam" id="PF00551">
    <property type="entry name" value="Formyl_trans_N"/>
    <property type="match status" value="1"/>
</dbReference>
<accession>A0A3B1D7M5</accession>
<dbReference type="GO" id="GO:0004479">
    <property type="term" value="F:methionyl-tRNA formyltransferase activity"/>
    <property type="evidence" value="ECO:0007669"/>
    <property type="project" value="UniProtKB-EC"/>
</dbReference>
<proteinExistence type="predicted"/>
<organism evidence="2">
    <name type="scientific">hydrothermal vent metagenome</name>
    <dbReference type="NCBI Taxonomy" id="652676"/>
    <lineage>
        <taxon>unclassified sequences</taxon>
        <taxon>metagenomes</taxon>
        <taxon>ecological metagenomes</taxon>
    </lineage>
</organism>
<dbReference type="SUPFAM" id="SSF53328">
    <property type="entry name" value="Formyltransferase"/>
    <property type="match status" value="1"/>
</dbReference>
<dbReference type="AlphaFoldDB" id="A0A3B1D7M5"/>
<protein>
    <submittedName>
        <fullName evidence="2">Methionyl-tRNA formyltransferase</fullName>
        <ecNumber evidence="2">2.1.2.9</ecNumber>
    </submittedName>
</protein>
<dbReference type="InterPro" id="IPR036477">
    <property type="entry name" value="Formyl_transf_N_sf"/>
</dbReference>